<dbReference type="RefSeq" id="WP_295699217.1">
    <property type="nucleotide sequence ID" value="NZ_CP145316.1"/>
</dbReference>
<keyword evidence="2" id="KW-0328">Glycosyltransferase</keyword>
<dbReference type="EMBL" id="CP145316">
    <property type="protein sequence ID" value="XAM18312.1"/>
    <property type="molecule type" value="Genomic_DNA"/>
</dbReference>
<gene>
    <name evidence="2" type="ORF">V3I05_01065</name>
</gene>
<accession>A0ABZ3F702</accession>
<dbReference type="Gene3D" id="3.90.550.10">
    <property type="entry name" value="Spore Coat Polysaccharide Biosynthesis Protein SpsA, Chain A"/>
    <property type="match status" value="1"/>
</dbReference>
<dbReference type="PANTHER" id="PTHR10859:SF91">
    <property type="entry name" value="DOLICHYL-PHOSPHATE BETA-GLUCOSYLTRANSFERASE"/>
    <property type="match status" value="1"/>
</dbReference>
<protein>
    <submittedName>
        <fullName evidence="2">Glycosyltransferase</fullName>
        <ecNumber evidence="2">2.4.-.-</ecNumber>
    </submittedName>
</protein>
<evidence type="ECO:0000259" key="1">
    <source>
        <dbReference type="Pfam" id="PF00535"/>
    </source>
</evidence>
<dbReference type="InterPro" id="IPR001173">
    <property type="entry name" value="Glyco_trans_2-like"/>
</dbReference>
<feature type="domain" description="Glycosyltransferase 2-like" evidence="1">
    <location>
        <begin position="7"/>
        <end position="186"/>
    </location>
</feature>
<evidence type="ECO:0000313" key="3">
    <source>
        <dbReference type="Proteomes" id="UP001434737"/>
    </source>
</evidence>
<keyword evidence="3" id="KW-1185">Reference proteome</keyword>
<dbReference type="EC" id="2.4.-.-" evidence="2"/>
<organism evidence="2 3">
    <name type="scientific">Helicobacter mastomyrinus</name>
    <dbReference type="NCBI Taxonomy" id="287948"/>
    <lineage>
        <taxon>Bacteria</taxon>
        <taxon>Pseudomonadati</taxon>
        <taxon>Campylobacterota</taxon>
        <taxon>Epsilonproteobacteria</taxon>
        <taxon>Campylobacterales</taxon>
        <taxon>Helicobacteraceae</taxon>
        <taxon>Helicobacter</taxon>
    </lineage>
</organism>
<dbReference type="InterPro" id="IPR029044">
    <property type="entry name" value="Nucleotide-diphossugar_trans"/>
</dbReference>
<dbReference type="PANTHER" id="PTHR10859">
    <property type="entry name" value="GLYCOSYL TRANSFERASE"/>
    <property type="match status" value="1"/>
</dbReference>
<dbReference type="Pfam" id="PF00535">
    <property type="entry name" value="Glycos_transf_2"/>
    <property type="match status" value="1"/>
</dbReference>
<dbReference type="GO" id="GO:0016757">
    <property type="term" value="F:glycosyltransferase activity"/>
    <property type="evidence" value="ECO:0007669"/>
    <property type="project" value="UniProtKB-KW"/>
</dbReference>
<dbReference type="Proteomes" id="UP001434737">
    <property type="component" value="Chromosome"/>
</dbReference>
<reference evidence="2 3" key="1">
    <citation type="submission" date="2024-02" db="EMBL/GenBank/DDBJ databases">
        <title>Genome and pathogenicity analysis of Helicobacter mastomyrinus isolated from mice.</title>
        <authorList>
            <person name="Zhu L."/>
        </authorList>
    </citation>
    <scope>NUCLEOTIDE SEQUENCE [LARGE SCALE GENOMIC DNA]</scope>
    <source>
        <strain evidence="2 3">Hm-17</strain>
    </source>
</reference>
<keyword evidence="2" id="KW-0808">Transferase</keyword>
<evidence type="ECO:0000313" key="2">
    <source>
        <dbReference type="EMBL" id="XAM18312.1"/>
    </source>
</evidence>
<proteinExistence type="predicted"/>
<dbReference type="SUPFAM" id="SSF53448">
    <property type="entry name" value="Nucleotide-diphospho-sugar transferases"/>
    <property type="match status" value="1"/>
</dbReference>
<sequence>MNHTLNIIIPVLNEEKRLQKGIEETLRFLQTHKIPHILSIVDNGSSDSTPILAQSLCKRFNSPALDSQISSRLEYIRLEQKGVGLSLRAAIKHNATRSNPCAFIGYMDIDLSTDLQHLCEVYERLCNGANIVVGSRLLQDSQVSGRSKKREILSRMLNVLLQCVLKTTFSDAMCGFKFYQASIAQHLVAHCNEDTSWFYCAQILIIAEQQGIKIEEIPVKWDDEPTHSKVKILSLSRIYLYQIWQLWLKRYRDKRG</sequence>
<name>A0ABZ3F702_9HELI</name>